<name>Q2GF19_EHRS3</name>
<dbReference type="Proteomes" id="UP000001942">
    <property type="component" value="Chromosome"/>
</dbReference>
<dbReference type="eggNOG" id="COG1320">
    <property type="taxonomic scope" value="Bacteria"/>
</dbReference>
<dbReference type="GO" id="GO:0015385">
    <property type="term" value="F:sodium:proton antiporter activity"/>
    <property type="evidence" value="ECO:0007669"/>
    <property type="project" value="TreeGrafter"/>
</dbReference>
<evidence type="ECO:0000313" key="3">
    <source>
        <dbReference type="Proteomes" id="UP000001942"/>
    </source>
</evidence>
<dbReference type="PANTHER" id="PTHR34703:SF1">
    <property type="entry name" value="ANTIPORTER SUBUNIT MNHG2-RELATED"/>
    <property type="match status" value="1"/>
</dbReference>
<gene>
    <name evidence="2" type="ordered locus">NSE_0035</name>
</gene>
<dbReference type="STRING" id="222891.NSE_0035"/>
<proteinExistence type="predicted"/>
<keyword evidence="3" id="KW-1185">Reference proteome</keyword>
<organism evidence="2 3">
    <name type="scientific">Ehrlichia sennetsu (strain ATCC VR-367 / Miyayama)</name>
    <name type="common">Neorickettsia sennetsu</name>
    <dbReference type="NCBI Taxonomy" id="222891"/>
    <lineage>
        <taxon>Bacteria</taxon>
        <taxon>Pseudomonadati</taxon>
        <taxon>Pseudomonadota</taxon>
        <taxon>Alphaproteobacteria</taxon>
        <taxon>Rickettsiales</taxon>
        <taxon>Anaplasmataceae</taxon>
        <taxon>Ehrlichia</taxon>
    </lineage>
</organism>
<sequence length="91" mass="9994">MSMFEFLGLLIALVGVIFMFSGTIGMIRFPCFFLKVHSASMTDSFGAPLILLGCALKFGFSVTTLKVLLLIPMVWVTSSLCSYLLCKSKLE</sequence>
<dbReference type="HOGENOM" id="CLU_121334_2_2_5"/>
<evidence type="ECO:0000313" key="2">
    <source>
        <dbReference type="EMBL" id="ABD45918.1"/>
    </source>
</evidence>
<feature type="transmembrane region" description="Helical" evidence="1">
    <location>
        <begin position="6"/>
        <end position="29"/>
    </location>
</feature>
<accession>Q2GF19</accession>
<protein>
    <submittedName>
        <fullName evidence="2">Monovalent cation/proton antiporter, MnhG/PhaG subunit</fullName>
    </submittedName>
</protein>
<dbReference type="Pfam" id="PF03334">
    <property type="entry name" value="PhaG_MnhG_YufB"/>
    <property type="match status" value="1"/>
</dbReference>
<keyword evidence="1" id="KW-0812">Transmembrane</keyword>
<dbReference type="KEGG" id="nse:NSE_0035"/>
<dbReference type="InterPro" id="IPR005133">
    <property type="entry name" value="PhaG_MnhG_YufB"/>
</dbReference>
<dbReference type="AlphaFoldDB" id="Q2GF19"/>
<reference evidence="2 3" key="1">
    <citation type="journal article" date="2006" name="PLoS Genet.">
        <title>Comparative genomics of emerging human ehrlichiosis agents.</title>
        <authorList>
            <person name="Dunning Hotopp J.C."/>
            <person name="Lin M."/>
            <person name="Madupu R."/>
            <person name="Crabtree J."/>
            <person name="Angiuoli S.V."/>
            <person name="Eisen J.A."/>
            <person name="Seshadri R."/>
            <person name="Ren Q."/>
            <person name="Wu M."/>
            <person name="Utterback T.R."/>
            <person name="Smith S."/>
            <person name="Lewis M."/>
            <person name="Khouri H."/>
            <person name="Zhang C."/>
            <person name="Niu H."/>
            <person name="Lin Q."/>
            <person name="Ohashi N."/>
            <person name="Zhi N."/>
            <person name="Nelson W."/>
            <person name="Brinkac L.M."/>
            <person name="Dodson R.J."/>
            <person name="Rosovitz M.J."/>
            <person name="Sundaram J."/>
            <person name="Daugherty S.C."/>
            <person name="Davidsen T."/>
            <person name="Durkin A.S."/>
            <person name="Gwinn M."/>
            <person name="Haft D.H."/>
            <person name="Selengut J.D."/>
            <person name="Sullivan S.A."/>
            <person name="Zafar N."/>
            <person name="Zhou L."/>
            <person name="Benahmed F."/>
            <person name="Forberger H."/>
            <person name="Halpin R."/>
            <person name="Mulligan S."/>
            <person name="Robinson J."/>
            <person name="White O."/>
            <person name="Rikihisa Y."/>
            <person name="Tettelin H."/>
        </authorList>
    </citation>
    <scope>NUCLEOTIDE SEQUENCE [LARGE SCALE GENOMIC DNA]</scope>
    <source>
        <strain evidence="3">ATCC VR-367 / Miyayama</strain>
    </source>
</reference>
<dbReference type="PANTHER" id="PTHR34703">
    <property type="entry name" value="ANTIPORTER SUBUNIT MNHG2-RELATED"/>
    <property type="match status" value="1"/>
</dbReference>
<keyword evidence="1" id="KW-1133">Transmembrane helix</keyword>
<feature type="transmembrane region" description="Helical" evidence="1">
    <location>
        <begin position="41"/>
        <end position="61"/>
    </location>
</feature>
<dbReference type="EMBL" id="CP000237">
    <property type="protein sequence ID" value="ABD45918.1"/>
    <property type="molecule type" value="Genomic_DNA"/>
</dbReference>
<evidence type="ECO:0000256" key="1">
    <source>
        <dbReference type="SAM" id="Phobius"/>
    </source>
</evidence>
<keyword evidence="1" id="KW-0472">Membrane</keyword>